<name>A0A6G0XYP3_9STRA</name>
<dbReference type="SUPFAM" id="SSF54001">
    <property type="entry name" value="Cysteine proteinases"/>
    <property type="match status" value="1"/>
</dbReference>
<proteinExistence type="predicted"/>
<dbReference type="InterPro" id="IPR038765">
    <property type="entry name" value="Papain-like_cys_pep_sf"/>
</dbReference>
<dbReference type="Proteomes" id="UP000481153">
    <property type="component" value="Unassembled WGS sequence"/>
</dbReference>
<dbReference type="Gene3D" id="2.30.30.140">
    <property type="match status" value="1"/>
</dbReference>
<evidence type="ECO:0000259" key="2">
    <source>
        <dbReference type="PROSITE" id="PS50235"/>
    </source>
</evidence>
<protein>
    <recommendedName>
        <fullName evidence="2">USP domain-containing protein</fullName>
    </recommendedName>
</protein>
<dbReference type="PROSITE" id="PS00972">
    <property type="entry name" value="USP_1"/>
    <property type="match status" value="1"/>
</dbReference>
<organism evidence="3 4">
    <name type="scientific">Aphanomyces euteiches</name>
    <dbReference type="NCBI Taxonomy" id="100861"/>
    <lineage>
        <taxon>Eukaryota</taxon>
        <taxon>Sar</taxon>
        <taxon>Stramenopiles</taxon>
        <taxon>Oomycota</taxon>
        <taxon>Saprolegniomycetes</taxon>
        <taxon>Saprolegniales</taxon>
        <taxon>Verrucalvaceae</taxon>
        <taxon>Aphanomyces</taxon>
    </lineage>
</organism>
<dbReference type="Gene3D" id="3.90.70.10">
    <property type="entry name" value="Cysteine proteinases"/>
    <property type="match status" value="2"/>
</dbReference>
<dbReference type="PROSITE" id="PS00973">
    <property type="entry name" value="USP_2"/>
    <property type="match status" value="1"/>
</dbReference>
<dbReference type="InterPro" id="IPR001394">
    <property type="entry name" value="Peptidase_C19_UCH"/>
</dbReference>
<dbReference type="AlphaFoldDB" id="A0A6G0XYP3"/>
<dbReference type="CDD" id="cd02674">
    <property type="entry name" value="Peptidase_C19R"/>
    <property type="match status" value="1"/>
</dbReference>
<dbReference type="GO" id="GO:0004843">
    <property type="term" value="F:cysteine-type deubiquitinase activity"/>
    <property type="evidence" value="ECO:0007669"/>
    <property type="project" value="InterPro"/>
</dbReference>
<evidence type="ECO:0000313" key="3">
    <source>
        <dbReference type="EMBL" id="KAF0745675.1"/>
    </source>
</evidence>
<dbReference type="VEuPathDB" id="FungiDB:AeMF1_011366"/>
<evidence type="ECO:0000256" key="1">
    <source>
        <dbReference type="SAM" id="MobiDB-lite"/>
    </source>
</evidence>
<reference evidence="3 4" key="1">
    <citation type="submission" date="2019-07" db="EMBL/GenBank/DDBJ databases">
        <title>Genomics analysis of Aphanomyces spp. identifies a new class of oomycete effector associated with host adaptation.</title>
        <authorList>
            <person name="Gaulin E."/>
        </authorList>
    </citation>
    <scope>NUCLEOTIDE SEQUENCE [LARGE SCALE GENOMIC DNA]</scope>
    <source>
        <strain evidence="3 4">ATCC 201684</strain>
    </source>
</reference>
<gene>
    <name evidence="3" type="ORF">Ae201684_000126</name>
</gene>
<dbReference type="EMBL" id="VJMJ01000001">
    <property type="protein sequence ID" value="KAF0745675.1"/>
    <property type="molecule type" value="Genomic_DNA"/>
</dbReference>
<evidence type="ECO:0000313" key="4">
    <source>
        <dbReference type="Proteomes" id="UP000481153"/>
    </source>
</evidence>
<dbReference type="PROSITE" id="PS50235">
    <property type="entry name" value="USP_3"/>
    <property type="match status" value="1"/>
</dbReference>
<dbReference type="Pfam" id="PF00443">
    <property type="entry name" value="UCH"/>
    <property type="match status" value="1"/>
</dbReference>
<dbReference type="GO" id="GO:0016579">
    <property type="term" value="P:protein deubiquitination"/>
    <property type="evidence" value="ECO:0007669"/>
    <property type="project" value="InterPro"/>
</dbReference>
<dbReference type="SUPFAM" id="SSF54160">
    <property type="entry name" value="Chromo domain-like"/>
    <property type="match status" value="1"/>
</dbReference>
<dbReference type="InterPro" id="IPR018200">
    <property type="entry name" value="USP_CS"/>
</dbReference>
<feature type="region of interest" description="Disordered" evidence="1">
    <location>
        <begin position="169"/>
        <end position="194"/>
    </location>
</feature>
<dbReference type="CDD" id="cd20104">
    <property type="entry name" value="MBT_PHF20L1-like"/>
    <property type="match status" value="1"/>
</dbReference>
<sequence>METGQVFYVVPAKKDENGIYEELLGESGVGLRPGLIEGYDYQLLGHEEWIEWKTREPNAVEIPRRVATRGTGARAQNFVEIYPVLAKVYYWSNGMSKPSPVQIKRGVDLHILLSGLLEVSSVKDVLWTHISSSYHDLFPDFARSADKPGCKLDNQANWTRHIRIRSKNRQDDEEWQTIDESPPTPSDSDDEDGVKSRVLDDLNLKSRVTSMDEEDYCILLIESPFKNSKDVADVRNSKFFMSEVEEGGWRAVLKVGDFVDAKDTSNTWYESRIVDTDEDKVKVHFLGWFEKWDWWISRESPTIKPLHSTCEEWRTRLSKGMMVEYCDGPIRGLKGDWIEAEIVDIQVLEEDDENDVNDGSEWPPHNPRALYTGKVIRVKLQVRSVETVVVEANSENLCKFGTHIKGKRISTESTVSVVAKQPSSSYSYSSGSYMQSNKTTLTTSNGYSSYSNRYSRPEFEGVVGLQNLGNTCFLNSIIQCLSNSKPLLEYFCRLDSNGDKYYKQEINRQNPLGMNGKIAKAFAKLLEQMWSGEVKVVTPSELKHVIGEYAPAFAGYAQQDSQEVLSFILDGIHEDLNRVLEKPYTKPIEHAGRPDVVVAREEWENYLTRNDSIITDNFMAQLRSHVTCPSCHYESITFDPYLSLSVPVPNQAWVQLTLCGIDGSNPVQYGMHVPKEGVYGDVKNALSSLSGVPSERLLLVQVKQHRIIRSYSGSMDINELVQDRDHNVVAYELEFPISRYEIRSSNLYTLSSTSALDLNQCSPGEVALCLVALQHQLPAEAISDPLENDVNGERSSNSYRHHTNLTKHRRVEWRLFGMPLLLSITRDAPCADIHEKIRHAVSHLVAPDVSVTPYKLHVSNARADTFMQKDLPEDSGEPLSPDVTRGSFTFTLEWTNLGYRDAYKDHETLRMHPSTGEGAYGNKNPSLDLRTCIAKFTEKEQLGENDTWYCPKCKNHVRAYKKFDLFSLPDILIIHLKRFRYAQSSYFMHRDKINTLVTFPITGLDMSEYLIGPTPSSSIYDLYAVSEHSGGLGGGHYTAKAKNPRNDKWYSFNDSYASETTADAAVTSQAYVLFYLRREVASPE</sequence>
<dbReference type="InterPro" id="IPR016197">
    <property type="entry name" value="Chromo-like_dom_sf"/>
</dbReference>
<dbReference type="PANTHER" id="PTHR21646:SF46">
    <property type="entry name" value="UBIQUITIN CARBOXYL-TERMINAL HYDROLASE"/>
    <property type="match status" value="1"/>
</dbReference>
<dbReference type="PANTHER" id="PTHR21646">
    <property type="entry name" value="UBIQUITIN CARBOXYL-TERMINAL HYDROLASE"/>
    <property type="match status" value="1"/>
</dbReference>
<keyword evidence="4" id="KW-1185">Reference proteome</keyword>
<dbReference type="InterPro" id="IPR050185">
    <property type="entry name" value="Ub_carboxyl-term_hydrolase"/>
</dbReference>
<comment type="caution">
    <text evidence="3">The sequence shown here is derived from an EMBL/GenBank/DDBJ whole genome shotgun (WGS) entry which is preliminary data.</text>
</comment>
<dbReference type="InterPro" id="IPR028889">
    <property type="entry name" value="USP"/>
</dbReference>
<feature type="domain" description="USP" evidence="2">
    <location>
        <begin position="463"/>
        <end position="1078"/>
    </location>
</feature>
<accession>A0A6G0XYP3</accession>